<dbReference type="Pfam" id="PF03796">
    <property type="entry name" value="DnaB_C"/>
    <property type="match status" value="1"/>
</dbReference>
<comment type="similarity">
    <text evidence="1 12">Belongs to the helicase family. DnaB subfamily.</text>
</comment>
<keyword evidence="8 12" id="KW-0238">DNA-binding</keyword>
<evidence type="ECO:0000256" key="4">
    <source>
        <dbReference type="ARBA" id="ARBA00022741"/>
    </source>
</evidence>
<organism evidence="13 14">
    <name type="scientific">Mergibacter septicus</name>
    <dbReference type="NCBI Taxonomy" id="221402"/>
    <lineage>
        <taxon>Bacteria</taxon>
        <taxon>Pseudomonadati</taxon>
        <taxon>Pseudomonadota</taxon>
        <taxon>Gammaproteobacteria</taxon>
        <taxon>Pasteurellales</taxon>
        <taxon>Pasteurellaceae</taxon>
        <taxon>Mergibacter</taxon>
    </lineage>
</organism>
<dbReference type="GO" id="GO:0005524">
    <property type="term" value="F:ATP binding"/>
    <property type="evidence" value="ECO:0007669"/>
    <property type="project" value="UniProtKB-UniRule"/>
</dbReference>
<dbReference type="PROSITE" id="PS51199">
    <property type="entry name" value="SF4_HELICASE"/>
    <property type="match status" value="1"/>
</dbReference>
<comment type="catalytic activity">
    <reaction evidence="10 12">
        <text>ATP + H2O = ADP + phosphate + H(+)</text>
        <dbReference type="Rhea" id="RHEA:13065"/>
        <dbReference type="ChEBI" id="CHEBI:15377"/>
        <dbReference type="ChEBI" id="CHEBI:15378"/>
        <dbReference type="ChEBI" id="CHEBI:30616"/>
        <dbReference type="ChEBI" id="CHEBI:43474"/>
        <dbReference type="ChEBI" id="CHEBI:456216"/>
        <dbReference type="EC" id="5.6.2.3"/>
    </reaction>
</comment>
<dbReference type="GO" id="GO:0003677">
    <property type="term" value="F:DNA binding"/>
    <property type="evidence" value="ECO:0007669"/>
    <property type="project" value="UniProtKB-UniRule"/>
</dbReference>
<sequence length="458" mass="51391">MKNSNSTILYSAELESAVIGALLIDNDTWDDVSELLNSDLFYVQYNKIAFEELEKLLNRGQSVDILILADAIKKRVSESSGILAYLAENIHNTPTASNIVAYANELNSYYKLRQLSKLGHDLTQNATFKHKKQIDNIIAETEKRLFDIACAENKNSVINITETLETVLNKIETANSSTINGIPTGIQQIDEMTTGFQHGDFVVIAGRPGMGKTAFTLSVIKSVLESKRSPIQFYSLEMPGEQILTRFISMIGRVPMQFIRNPALMDDLDFEGISNAIRVLKEWENENRLLIDDSSYLTPQILRTRVRKNTRMYGKPAAIFIDYLQLMRYPSAQNRYDEVSRISNELKSLAKEIGCPVIALAQLNRCVEGRAIKKPTTADLRDSGAIEQDADVVILLHRDEYYTEGDSQMRGLAEIIIGKQRNGPTGTVISKFFGQYSLFETYSQPSNSSNTDIIGDIL</sequence>
<dbReference type="CDD" id="cd00984">
    <property type="entry name" value="DnaB_C"/>
    <property type="match status" value="1"/>
</dbReference>
<dbReference type="AlphaFoldDB" id="A0A8D4LIN5"/>
<keyword evidence="14" id="KW-1185">Reference proteome</keyword>
<dbReference type="InterPro" id="IPR007694">
    <property type="entry name" value="DNA_helicase_DnaB-like_C"/>
</dbReference>
<dbReference type="EMBL" id="CP022011">
    <property type="protein sequence ID" value="QDJ13946.1"/>
    <property type="molecule type" value="Genomic_DNA"/>
</dbReference>
<dbReference type="GO" id="GO:0016787">
    <property type="term" value="F:hydrolase activity"/>
    <property type="evidence" value="ECO:0007669"/>
    <property type="project" value="UniProtKB-KW"/>
</dbReference>
<keyword evidence="2 12" id="KW-0639">Primosome</keyword>
<proteinExistence type="inferred from homology"/>
<evidence type="ECO:0000313" key="13">
    <source>
        <dbReference type="EMBL" id="QDJ13946.1"/>
    </source>
</evidence>
<keyword evidence="7 12" id="KW-0067">ATP-binding</keyword>
<dbReference type="EC" id="5.6.2.3" evidence="11 12"/>
<evidence type="ECO:0000256" key="9">
    <source>
        <dbReference type="ARBA" id="ARBA00023235"/>
    </source>
</evidence>
<dbReference type="SUPFAM" id="SSF52540">
    <property type="entry name" value="P-loop containing nucleoside triphosphate hydrolases"/>
    <property type="match status" value="1"/>
</dbReference>
<evidence type="ECO:0000256" key="5">
    <source>
        <dbReference type="ARBA" id="ARBA00022801"/>
    </source>
</evidence>
<dbReference type="SUPFAM" id="SSF48024">
    <property type="entry name" value="N-terminal domain of DnaB helicase"/>
    <property type="match status" value="1"/>
</dbReference>
<dbReference type="PANTHER" id="PTHR30153">
    <property type="entry name" value="REPLICATIVE DNA HELICASE DNAB"/>
    <property type="match status" value="1"/>
</dbReference>
<keyword evidence="6 12" id="KW-0347">Helicase</keyword>
<dbReference type="PANTHER" id="PTHR30153:SF2">
    <property type="entry name" value="REPLICATIVE DNA HELICASE"/>
    <property type="match status" value="1"/>
</dbReference>
<dbReference type="InterPro" id="IPR007693">
    <property type="entry name" value="DNA_helicase_DnaB-like_N"/>
</dbReference>
<dbReference type="Proteomes" id="UP000955338">
    <property type="component" value="Chromosome"/>
</dbReference>
<evidence type="ECO:0000256" key="8">
    <source>
        <dbReference type="ARBA" id="ARBA00023125"/>
    </source>
</evidence>
<gene>
    <name evidence="13" type="primary">dnaB</name>
    <name evidence="13" type="ORF">CEP48_00155</name>
</gene>
<dbReference type="InterPro" id="IPR036185">
    <property type="entry name" value="DNA_heli_DnaB-like_N_sf"/>
</dbReference>
<evidence type="ECO:0000256" key="2">
    <source>
        <dbReference type="ARBA" id="ARBA00022515"/>
    </source>
</evidence>
<comment type="function">
    <text evidence="12">The main replicative DNA helicase, it participates in initiation and elongation during chromosome replication. Travels ahead of the DNA replisome, separating dsDNA into templates for DNA synthesis. A processive ATP-dependent 5'-3' DNA helicase it has DNA-dependent ATPase activity.</text>
</comment>
<dbReference type="InterPro" id="IPR016136">
    <property type="entry name" value="DNA_helicase_N/primase_C"/>
</dbReference>
<dbReference type="NCBIfam" id="TIGR00665">
    <property type="entry name" value="DnaB"/>
    <property type="match status" value="1"/>
</dbReference>
<dbReference type="GO" id="GO:0005829">
    <property type="term" value="C:cytosol"/>
    <property type="evidence" value="ECO:0007669"/>
    <property type="project" value="TreeGrafter"/>
</dbReference>
<keyword evidence="5 12" id="KW-0378">Hydrolase</keyword>
<evidence type="ECO:0000256" key="12">
    <source>
        <dbReference type="RuleBase" id="RU362085"/>
    </source>
</evidence>
<name>A0A8D4LIN5_9PAST</name>
<dbReference type="GO" id="GO:0043139">
    <property type="term" value="F:5'-3' DNA helicase activity"/>
    <property type="evidence" value="ECO:0007669"/>
    <property type="project" value="UniProtKB-EC"/>
</dbReference>
<evidence type="ECO:0000256" key="6">
    <source>
        <dbReference type="ARBA" id="ARBA00022806"/>
    </source>
</evidence>
<evidence type="ECO:0000256" key="1">
    <source>
        <dbReference type="ARBA" id="ARBA00008428"/>
    </source>
</evidence>
<dbReference type="GO" id="GO:1990077">
    <property type="term" value="C:primosome complex"/>
    <property type="evidence" value="ECO:0007669"/>
    <property type="project" value="UniProtKB-UniRule"/>
</dbReference>
<accession>A0A8D4LIN5</accession>
<protein>
    <recommendedName>
        <fullName evidence="11 12">Replicative DNA helicase</fullName>
        <ecNumber evidence="11 12">5.6.2.3</ecNumber>
    </recommendedName>
</protein>
<keyword evidence="9" id="KW-0413">Isomerase</keyword>
<dbReference type="Gene3D" id="1.10.860.10">
    <property type="entry name" value="DNAb Helicase, Chain A"/>
    <property type="match status" value="1"/>
</dbReference>
<keyword evidence="4 12" id="KW-0547">Nucleotide-binding</keyword>
<evidence type="ECO:0000313" key="14">
    <source>
        <dbReference type="Proteomes" id="UP000955338"/>
    </source>
</evidence>
<evidence type="ECO:0000256" key="10">
    <source>
        <dbReference type="ARBA" id="ARBA00048954"/>
    </source>
</evidence>
<dbReference type="InterPro" id="IPR007692">
    <property type="entry name" value="DNA_helicase_DnaB"/>
</dbReference>
<keyword evidence="3 12" id="KW-0235">DNA replication</keyword>
<evidence type="ECO:0000256" key="3">
    <source>
        <dbReference type="ARBA" id="ARBA00022705"/>
    </source>
</evidence>
<dbReference type="GO" id="GO:0006269">
    <property type="term" value="P:DNA replication, synthesis of primer"/>
    <property type="evidence" value="ECO:0007669"/>
    <property type="project" value="UniProtKB-UniRule"/>
</dbReference>
<evidence type="ECO:0000256" key="7">
    <source>
        <dbReference type="ARBA" id="ARBA00022840"/>
    </source>
</evidence>
<dbReference type="Pfam" id="PF00772">
    <property type="entry name" value="DnaB"/>
    <property type="match status" value="1"/>
</dbReference>
<dbReference type="InterPro" id="IPR027417">
    <property type="entry name" value="P-loop_NTPase"/>
</dbReference>
<reference evidence="13" key="1">
    <citation type="submission" date="2017-06" db="EMBL/GenBank/DDBJ databases">
        <title>Genome sequencing of pathogenic and non-pathogenic strains within Bisgaard taxon 40.</title>
        <authorList>
            <person name="Ladner J.T."/>
            <person name="Lovett S.P."/>
            <person name="Koroleva G."/>
            <person name="Lorch J.M."/>
        </authorList>
    </citation>
    <scope>NUCLEOTIDE SEQUENCE</scope>
    <source>
        <strain evidence="13">27576-1-I1</strain>
    </source>
</reference>
<dbReference type="Gene3D" id="3.40.50.300">
    <property type="entry name" value="P-loop containing nucleotide triphosphate hydrolases"/>
    <property type="match status" value="1"/>
</dbReference>
<dbReference type="RefSeq" id="WP_261919972.1">
    <property type="nucleotide sequence ID" value="NZ_CP022011.1"/>
</dbReference>
<evidence type="ECO:0000256" key="11">
    <source>
        <dbReference type="NCBIfam" id="TIGR00665"/>
    </source>
</evidence>